<keyword evidence="2" id="KW-1185">Reference proteome</keyword>
<comment type="caution">
    <text evidence="1">The sequence shown here is derived from an EMBL/GenBank/DDBJ whole genome shotgun (WGS) entry which is preliminary data.</text>
</comment>
<feature type="non-terminal residue" evidence="1">
    <location>
        <position position="90"/>
    </location>
</feature>
<evidence type="ECO:0000313" key="2">
    <source>
        <dbReference type="Proteomes" id="UP000824469"/>
    </source>
</evidence>
<dbReference type="Proteomes" id="UP000824469">
    <property type="component" value="Unassembled WGS sequence"/>
</dbReference>
<proteinExistence type="predicted"/>
<organism evidence="1 2">
    <name type="scientific">Taxus chinensis</name>
    <name type="common">Chinese yew</name>
    <name type="synonym">Taxus wallichiana var. chinensis</name>
    <dbReference type="NCBI Taxonomy" id="29808"/>
    <lineage>
        <taxon>Eukaryota</taxon>
        <taxon>Viridiplantae</taxon>
        <taxon>Streptophyta</taxon>
        <taxon>Embryophyta</taxon>
        <taxon>Tracheophyta</taxon>
        <taxon>Spermatophyta</taxon>
        <taxon>Pinopsida</taxon>
        <taxon>Pinidae</taxon>
        <taxon>Conifers II</taxon>
        <taxon>Cupressales</taxon>
        <taxon>Taxaceae</taxon>
        <taxon>Taxus</taxon>
    </lineage>
</organism>
<dbReference type="AlphaFoldDB" id="A0AA38CGL7"/>
<accession>A0AA38CGL7</accession>
<protein>
    <submittedName>
        <fullName evidence="1">Uncharacterized protein</fullName>
    </submittedName>
</protein>
<feature type="non-terminal residue" evidence="1">
    <location>
        <position position="1"/>
    </location>
</feature>
<dbReference type="EMBL" id="JAHRHJ020000010">
    <property type="protein sequence ID" value="KAH9299897.1"/>
    <property type="molecule type" value="Genomic_DNA"/>
</dbReference>
<evidence type="ECO:0000313" key="1">
    <source>
        <dbReference type="EMBL" id="KAH9299897.1"/>
    </source>
</evidence>
<name>A0AA38CGL7_TAXCH</name>
<sequence length="90" mass="9956">LGTESLRTKPKNAEERQISGHNRMVINKNGEMLGSTPMAWNKLLQISNIKVGLKITDQFTWEKDNEGATCLMVPDGCVDRALSKANLSLV</sequence>
<reference evidence="1 2" key="1">
    <citation type="journal article" date="2021" name="Nat. Plants">
        <title>The Taxus genome provides insights into paclitaxel biosynthesis.</title>
        <authorList>
            <person name="Xiong X."/>
            <person name="Gou J."/>
            <person name="Liao Q."/>
            <person name="Li Y."/>
            <person name="Zhou Q."/>
            <person name="Bi G."/>
            <person name="Li C."/>
            <person name="Du R."/>
            <person name="Wang X."/>
            <person name="Sun T."/>
            <person name="Guo L."/>
            <person name="Liang H."/>
            <person name="Lu P."/>
            <person name="Wu Y."/>
            <person name="Zhang Z."/>
            <person name="Ro D.K."/>
            <person name="Shang Y."/>
            <person name="Huang S."/>
            <person name="Yan J."/>
        </authorList>
    </citation>
    <scope>NUCLEOTIDE SEQUENCE [LARGE SCALE GENOMIC DNA]</scope>
    <source>
        <strain evidence="1">Ta-2019</strain>
    </source>
</reference>
<gene>
    <name evidence="1" type="ORF">KI387_044120</name>
</gene>